<accession>A0AAD5QK68</accession>
<dbReference type="Proteomes" id="UP001196413">
    <property type="component" value="Unassembled WGS sequence"/>
</dbReference>
<protein>
    <submittedName>
        <fullName evidence="1">Uncharacterized protein</fullName>
    </submittedName>
</protein>
<comment type="caution">
    <text evidence="1">The sequence shown here is derived from an EMBL/GenBank/DDBJ whole genome shotgun (WGS) entry which is preliminary data.</text>
</comment>
<organism evidence="1 2">
    <name type="scientific">Parelaphostrongylus tenuis</name>
    <name type="common">Meningeal worm</name>
    <dbReference type="NCBI Taxonomy" id="148309"/>
    <lineage>
        <taxon>Eukaryota</taxon>
        <taxon>Metazoa</taxon>
        <taxon>Ecdysozoa</taxon>
        <taxon>Nematoda</taxon>
        <taxon>Chromadorea</taxon>
        <taxon>Rhabditida</taxon>
        <taxon>Rhabditina</taxon>
        <taxon>Rhabditomorpha</taxon>
        <taxon>Strongyloidea</taxon>
        <taxon>Metastrongylidae</taxon>
        <taxon>Parelaphostrongylus</taxon>
    </lineage>
</organism>
<dbReference type="EMBL" id="JAHQIW010002284">
    <property type="protein sequence ID" value="KAJ1354943.1"/>
    <property type="molecule type" value="Genomic_DNA"/>
</dbReference>
<evidence type="ECO:0000313" key="1">
    <source>
        <dbReference type="EMBL" id="KAJ1354943.1"/>
    </source>
</evidence>
<dbReference type="AlphaFoldDB" id="A0AAD5QK68"/>
<name>A0AAD5QK68_PARTN</name>
<proteinExistence type="predicted"/>
<evidence type="ECO:0000313" key="2">
    <source>
        <dbReference type="Proteomes" id="UP001196413"/>
    </source>
</evidence>
<sequence>MQVIAHDVDDKRSSSLRSMLKISHSMDDYYKEVETERCTNSEELILQILERLDKVSPRSTTLHEQQTTLENIEAIILQLIDKGENVDSQYMFKKVLSKFPQDTQRKVIAKKTSVQNE</sequence>
<reference evidence="1" key="1">
    <citation type="submission" date="2021-06" db="EMBL/GenBank/DDBJ databases">
        <title>Parelaphostrongylus tenuis whole genome reference sequence.</title>
        <authorList>
            <person name="Garwood T.J."/>
            <person name="Larsen P.A."/>
            <person name="Fountain-Jones N.M."/>
            <person name="Garbe J.R."/>
            <person name="Macchietto M.G."/>
            <person name="Kania S.A."/>
            <person name="Gerhold R.W."/>
            <person name="Richards J.E."/>
            <person name="Wolf T.M."/>
        </authorList>
    </citation>
    <scope>NUCLEOTIDE SEQUENCE</scope>
    <source>
        <strain evidence="1">MNPRO001-30</strain>
        <tissue evidence="1">Meninges</tissue>
    </source>
</reference>
<keyword evidence="2" id="KW-1185">Reference proteome</keyword>
<gene>
    <name evidence="1" type="ORF">KIN20_012041</name>
</gene>